<dbReference type="Proteomes" id="UP001174909">
    <property type="component" value="Unassembled WGS sequence"/>
</dbReference>
<accession>A0AA35W1T0</accession>
<feature type="non-terminal residue" evidence="1">
    <location>
        <position position="1"/>
    </location>
</feature>
<evidence type="ECO:0000313" key="2">
    <source>
        <dbReference type="Proteomes" id="UP001174909"/>
    </source>
</evidence>
<reference evidence="1" key="1">
    <citation type="submission" date="2023-03" db="EMBL/GenBank/DDBJ databases">
        <authorList>
            <person name="Steffen K."/>
            <person name="Cardenas P."/>
        </authorList>
    </citation>
    <scope>NUCLEOTIDE SEQUENCE</scope>
</reference>
<gene>
    <name evidence="1" type="ORF">GBAR_LOCUS938</name>
</gene>
<evidence type="ECO:0000313" key="1">
    <source>
        <dbReference type="EMBL" id="CAI7992190.1"/>
    </source>
</evidence>
<sequence length="64" mass="7200">REEKLLTGSGRARSEGITCVSNVDRGDGCWGVLICHIVDEDRVPDIRINTSHIQREWSTPRDGH</sequence>
<comment type="caution">
    <text evidence="1">The sequence shown here is derived from an EMBL/GenBank/DDBJ whole genome shotgun (WGS) entry which is preliminary data.</text>
</comment>
<name>A0AA35W1T0_GEOBA</name>
<proteinExistence type="predicted"/>
<dbReference type="AlphaFoldDB" id="A0AA35W1T0"/>
<keyword evidence="2" id="KW-1185">Reference proteome</keyword>
<dbReference type="EMBL" id="CASHTH010000138">
    <property type="protein sequence ID" value="CAI7992190.1"/>
    <property type="molecule type" value="Genomic_DNA"/>
</dbReference>
<protein>
    <submittedName>
        <fullName evidence="1">Uncharacterized protein</fullName>
    </submittedName>
</protein>
<organism evidence="1 2">
    <name type="scientific">Geodia barretti</name>
    <name type="common">Barrett's horny sponge</name>
    <dbReference type="NCBI Taxonomy" id="519541"/>
    <lineage>
        <taxon>Eukaryota</taxon>
        <taxon>Metazoa</taxon>
        <taxon>Porifera</taxon>
        <taxon>Demospongiae</taxon>
        <taxon>Heteroscleromorpha</taxon>
        <taxon>Tetractinellida</taxon>
        <taxon>Astrophorina</taxon>
        <taxon>Geodiidae</taxon>
        <taxon>Geodia</taxon>
    </lineage>
</organism>